<dbReference type="InterPro" id="IPR051678">
    <property type="entry name" value="AGP_Transferase"/>
</dbReference>
<dbReference type="AlphaFoldDB" id="A0A917NYA0"/>
<dbReference type="EMBL" id="BMQA01000025">
    <property type="protein sequence ID" value="GGJ41089.1"/>
    <property type="molecule type" value="Genomic_DNA"/>
</dbReference>
<dbReference type="InterPro" id="IPR002575">
    <property type="entry name" value="Aminoglycoside_PTrfase"/>
</dbReference>
<accession>A0A917NYA0</accession>
<name>A0A917NYA0_9ACTN</name>
<reference evidence="2" key="2">
    <citation type="submission" date="2020-09" db="EMBL/GenBank/DDBJ databases">
        <authorList>
            <person name="Sun Q."/>
            <person name="Ohkuma M."/>
        </authorList>
    </citation>
    <scope>NUCLEOTIDE SEQUENCE</scope>
    <source>
        <strain evidence="2">JCM 3086</strain>
    </source>
</reference>
<dbReference type="PANTHER" id="PTHR21310:SF40">
    <property type="entry name" value="AMINOGLYCOSIDE PHOSPHOTRANSFERASE DOMAIN-CONTAINING PROTEIN-RELATED"/>
    <property type="match status" value="1"/>
</dbReference>
<dbReference type="RefSeq" id="WP_189314413.1">
    <property type="nucleotide sequence ID" value="NZ_BMQA01000025.1"/>
</dbReference>
<evidence type="ECO:0000259" key="1">
    <source>
        <dbReference type="Pfam" id="PF01636"/>
    </source>
</evidence>
<comment type="caution">
    <text evidence="2">The sequence shown here is derived from an EMBL/GenBank/DDBJ whole genome shotgun (WGS) entry which is preliminary data.</text>
</comment>
<dbReference type="InterPro" id="IPR041726">
    <property type="entry name" value="ACAD10_11_N"/>
</dbReference>
<dbReference type="SUPFAM" id="SSF56112">
    <property type="entry name" value="Protein kinase-like (PK-like)"/>
    <property type="match status" value="1"/>
</dbReference>
<sequence length="367" mass="40244">MSTESTAGPVSPLDAVQPWLEATYDGVRDITVDEVGTPSSGGFSNGTWTFRVRWTGTDGPGTRRLVLRTPPQGPTLLHVPTLGLQCEVMQALSAVGTVPVPRVVWRSPDPEYFLMEYVPGRPGPDSPPYTVSGWIVDLDPPGRRRVHEAAIEAMAAVHAVDHTRVDVPSLERPTAGRSALGLRLDYYRAHYDHAACELGYGNPHVERGFAWLEANRPAAEAEPVLTWGDSRLGNVLFSDDGPEVVALLDWEFACLASPAHDLSHWLFADRYFTEGIGAERPEGFPTRAEQLDYYRQLTGRALDDLPYYDVALAVQSAINMMRVAKMSLDAGWLAPHPDLGIDTGSTHILRRLLGDRVDAAPRPFSKG</sequence>
<protein>
    <submittedName>
        <fullName evidence="2">Aminoglycoside phosphotransferase</fullName>
    </submittedName>
</protein>
<keyword evidence="3" id="KW-1185">Reference proteome</keyword>
<dbReference type="Gene3D" id="3.90.1200.10">
    <property type="match status" value="1"/>
</dbReference>
<dbReference type="CDD" id="cd05154">
    <property type="entry name" value="ACAD10_11_N-like"/>
    <property type="match status" value="1"/>
</dbReference>
<gene>
    <name evidence="2" type="ORF">GCM10010121_060190</name>
</gene>
<dbReference type="InterPro" id="IPR011009">
    <property type="entry name" value="Kinase-like_dom_sf"/>
</dbReference>
<dbReference type="Pfam" id="PF01636">
    <property type="entry name" value="APH"/>
    <property type="match status" value="1"/>
</dbReference>
<evidence type="ECO:0000313" key="3">
    <source>
        <dbReference type="Proteomes" id="UP000657574"/>
    </source>
</evidence>
<dbReference type="Gene3D" id="3.30.200.20">
    <property type="entry name" value="Phosphorylase Kinase, domain 1"/>
    <property type="match status" value="1"/>
</dbReference>
<evidence type="ECO:0000313" key="2">
    <source>
        <dbReference type="EMBL" id="GGJ41089.1"/>
    </source>
</evidence>
<reference evidence="2" key="1">
    <citation type="journal article" date="2014" name="Int. J. Syst. Evol. Microbiol.">
        <title>Complete genome sequence of Corynebacterium casei LMG S-19264T (=DSM 44701T), isolated from a smear-ripened cheese.</title>
        <authorList>
            <consortium name="US DOE Joint Genome Institute (JGI-PGF)"/>
            <person name="Walter F."/>
            <person name="Albersmeier A."/>
            <person name="Kalinowski J."/>
            <person name="Ruckert C."/>
        </authorList>
    </citation>
    <scope>NUCLEOTIDE SEQUENCE</scope>
    <source>
        <strain evidence="2">JCM 3086</strain>
    </source>
</reference>
<dbReference type="Proteomes" id="UP000657574">
    <property type="component" value="Unassembled WGS sequence"/>
</dbReference>
<organism evidence="2 3">
    <name type="scientific">Streptomyces brasiliensis</name>
    <dbReference type="NCBI Taxonomy" id="1954"/>
    <lineage>
        <taxon>Bacteria</taxon>
        <taxon>Bacillati</taxon>
        <taxon>Actinomycetota</taxon>
        <taxon>Actinomycetes</taxon>
        <taxon>Kitasatosporales</taxon>
        <taxon>Streptomycetaceae</taxon>
        <taxon>Streptomyces</taxon>
    </lineage>
</organism>
<proteinExistence type="predicted"/>
<dbReference type="PANTHER" id="PTHR21310">
    <property type="entry name" value="AMINOGLYCOSIDE PHOSPHOTRANSFERASE-RELATED-RELATED"/>
    <property type="match status" value="1"/>
</dbReference>
<feature type="domain" description="Aminoglycoside phosphotransferase" evidence="1">
    <location>
        <begin position="46"/>
        <end position="284"/>
    </location>
</feature>